<proteinExistence type="predicted"/>
<accession>A0A8S9LGX2</accession>
<evidence type="ECO:0000313" key="1">
    <source>
        <dbReference type="EMBL" id="KAF2604653.1"/>
    </source>
</evidence>
<reference evidence="1" key="1">
    <citation type="submission" date="2019-12" db="EMBL/GenBank/DDBJ databases">
        <title>Genome sequencing and annotation of Brassica cretica.</title>
        <authorList>
            <person name="Studholme D.J."/>
            <person name="Sarris P.F."/>
        </authorList>
    </citation>
    <scope>NUCLEOTIDE SEQUENCE</scope>
    <source>
        <strain evidence="1">PFS-102/07</strain>
        <tissue evidence="1">Leaf</tissue>
    </source>
</reference>
<comment type="caution">
    <text evidence="1">The sequence shown here is derived from an EMBL/GenBank/DDBJ whole genome shotgun (WGS) entry which is preliminary data.</text>
</comment>
<sequence length="203" mass="24057">MLTRLSVHHPFKMHERLCDKIFFNQSIVSKYGLSSHLISPMGIHPDCLFSHLYMIKNAYIPEEVLCFLSYLCSIYTIGMTFDIQWLYQKLRKSAIATGLPFRKLKGHGSLNPFFNPHKIYFFHRYVQVNNKTCKIHVLPTLIQHNDYQRGVQPDFNINDNKAYEDFQTHAFRFNSAKQTFPISFLPNWTYYPIDYQMSLDEDL</sequence>
<name>A0A8S9LGX2_BRACR</name>
<gene>
    <name evidence="1" type="ORF">F2Q70_00025733</name>
</gene>
<dbReference type="EMBL" id="QGKY02000094">
    <property type="protein sequence ID" value="KAF2604653.1"/>
    <property type="molecule type" value="Genomic_DNA"/>
</dbReference>
<dbReference type="AlphaFoldDB" id="A0A8S9LGX2"/>
<protein>
    <submittedName>
        <fullName evidence="1">Uncharacterized protein</fullName>
    </submittedName>
</protein>
<organism evidence="1">
    <name type="scientific">Brassica cretica</name>
    <name type="common">Mustard</name>
    <dbReference type="NCBI Taxonomy" id="69181"/>
    <lineage>
        <taxon>Eukaryota</taxon>
        <taxon>Viridiplantae</taxon>
        <taxon>Streptophyta</taxon>
        <taxon>Embryophyta</taxon>
        <taxon>Tracheophyta</taxon>
        <taxon>Spermatophyta</taxon>
        <taxon>Magnoliopsida</taxon>
        <taxon>eudicotyledons</taxon>
        <taxon>Gunneridae</taxon>
        <taxon>Pentapetalae</taxon>
        <taxon>rosids</taxon>
        <taxon>malvids</taxon>
        <taxon>Brassicales</taxon>
        <taxon>Brassicaceae</taxon>
        <taxon>Brassiceae</taxon>
        <taxon>Brassica</taxon>
    </lineage>
</organism>